<name>A0ABY9MFF6_9BACL</name>
<feature type="signal peptide" evidence="1">
    <location>
        <begin position="1"/>
        <end position="31"/>
    </location>
</feature>
<evidence type="ECO:0000313" key="2">
    <source>
        <dbReference type="EMBL" id="WMJ16496.1"/>
    </source>
</evidence>
<keyword evidence="1" id="KW-0732">Signal</keyword>
<sequence>MNKRKVSLLISSILLFSMLLLGVAHPFTAVASSTTTLVNKQIQLLKSKTLSGGFKPESVFAASVTGKSVPEVIATYRKFNDQDFSYQSKIHVYSYDTKRKKWIIAASFQYTQLDSPYMYITKGKLIDSKKEQVVLGRVGGSGGFLTPILLGSTDGKTIKILLAPKESYYSGGAVIRNKELFFLTNTIVEKKVVFKNGKFYYYKGTGADDRKVAAGAKYLLTLEKRNGKTVYTGSRNITMKVGEKLSIVRKNLNDSSHYGYRILSGGDILEFGVVITAKKPGKEILTLEPEAYGDSIEITVTVKK</sequence>
<proteinExistence type="predicted"/>
<dbReference type="EMBL" id="CP133076">
    <property type="protein sequence ID" value="WMJ16496.1"/>
    <property type="molecule type" value="Genomic_DNA"/>
</dbReference>
<evidence type="ECO:0000313" key="3">
    <source>
        <dbReference type="Proteomes" id="UP001223761"/>
    </source>
</evidence>
<accession>A0ABY9MFF6</accession>
<evidence type="ECO:0000256" key="1">
    <source>
        <dbReference type="SAM" id="SignalP"/>
    </source>
</evidence>
<organism evidence="2 3">
    <name type="scientific">Geobacillus proteiniphilus</name>
    <dbReference type="NCBI Taxonomy" id="860353"/>
    <lineage>
        <taxon>Bacteria</taxon>
        <taxon>Bacillati</taxon>
        <taxon>Bacillota</taxon>
        <taxon>Bacilli</taxon>
        <taxon>Bacillales</taxon>
        <taxon>Anoxybacillaceae</taxon>
        <taxon>Geobacillus</taxon>
    </lineage>
</organism>
<reference evidence="2 3" key="1">
    <citation type="submission" date="2023-08" db="EMBL/GenBank/DDBJ databases">
        <title>Genome sequencing of the thermostable Gram positive bacteria Geobacillus proteiniphilus strain T-6.</title>
        <authorList>
            <person name="Shulami S."/>
            <person name="Shoham Y."/>
        </authorList>
    </citation>
    <scope>NUCLEOTIDE SEQUENCE [LARGE SCALE GENOMIC DNA]</scope>
    <source>
        <strain evidence="2 3">T-6</strain>
    </source>
</reference>
<dbReference type="Proteomes" id="UP001223761">
    <property type="component" value="Chromosome"/>
</dbReference>
<keyword evidence="3" id="KW-1185">Reference proteome</keyword>
<dbReference type="RefSeq" id="WP_307898654.1">
    <property type="nucleotide sequence ID" value="NZ_CP133076.1"/>
</dbReference>
<feature type="chain" id="PRO_5047510225" evidence="1">
    <location>
        <begin position="32"/>
        <end position="304"/>
    </location>
</feature>
<protein>
    <submittedName>
        <fullName evidence="2">Uncharacterized protein</fullName>
    </submittedName>
</protein>
<gene>
    <name evidence="2" type="ORF">RA955_18130</name>
</gene>